<protein>
    <recommendedName>
        <fullName evidence="1">Serine hydrolase domain-containing protein</fullName>
    </recommendedName>
</protein>
<dbReference type="SUPFAM" id="SSF53474">
    <property type="entry name" value="alpha/beta-Hydrolases"/>
    <property type="match status" value="1"/>
</dbReference>
<dbReference type="OrthoDB" id="414698at2759"/>
<sequence>MLQTRWPETVLEKLDMVYLDGPFPAQGKSSIEDVYDPPYYEWFQCNEDLTEFINFKDCVKYLEDYMVKYGPFDGILGDSQGGNLAASLPGMQNEGVALTRVPKIKFLIFISAGKFGGATMGTPELAANAFSSPIERPSLHFIGDKDALKPGGEDLVKAFVDPVVIRHPQGHTVPTLDEKQVEVVLGFIEKIQNLTKFVLASL</sequence>
<dbReference type="PANTHER" id="PTHR22778:SF52">
    <property type="entry name" value="SERINE HYDROLASE FSH DOMAIN-CONTAINING PROTEIN"/>
    <property type="match status" value="1"/>
</dbReference>
<dbReference type="Pfam" id="PF03959">
    <property type="entry name" value="FSH1"/>
    <property type="match status" value="1"/>
</dbReference>
<dbReference type="Gene3D" id="3.40.50.1820">
    <property type="entry name" value="alpha/beta hydrolase"/>
    <property type="match status" value="1"/>
</dbReference>
<evidence type="ECO:0000259" key="1">
    <source>
        <dbReference type="Pfam" id="PF03959"/>
    </source>
</evidence>
<feature type="domain" description="Serine hydrolase" evidence="1">
    <location>
        <begin position="11"/>
        <end position="181"/>
    </location>
</feature>
<dbReference type="EMBL" id="KE345620">
    <property type="protein sequence ID" value="EXC09732.1"/>
    <property type="molecule type" value="Genomic_DNA"/>
</dbReference>
<dbReference type="eggNOG" id="KOG2551">
    <property type="taxonomic scope" value="Eukaryota"/>
</dbReference>
<keyword evidence="3" id="KW-1185">Reference proteome</keyword>
<dbReference type="KEGG" id="mnt:21402748"/>
<accession>W9S4G7</accession>
<reference evidence="3" key="1">
    <citation type="submission" date="2013-01" db="EMBL/GenBank/DDBJ databases">
        <title>Draft Genome Sequence of a Mulberry Tree, Morus notabilis C.K. Schneid.</title>
        <authorList>
            <person name="He N."/>
            <person name="Zhao S."/>
        </authorList>
    </citation>
    <scope>NUCLEOTIDE SEQUENCE</scope>
</reference>
<name>W9S4G7_9ROSA</name>
<dbReference type="PANTHER" id="PTHR22778">
    <property type="entry name" value="OVARIAN CANCER GENE-2 PROTEIN-RELATED"/>
    <property type="match status" value="1"/>
</dbReference>
<dbReference type="InterPro" id="IPR005645">
    <property type="entry name" value="FSH-like_dom"/>
</dbReference>
<evidence type="ECO:0000313" key="2">
    <source>
        <dbReference type="EMBL" id="EXC09732.1"/>
    </source>
</evidence>
<gene>
    <name evidence="2" type="ORF">L484_019830</name>
</gene>
<dbReference type="AlphaFoldDB" id="W9S4G7"/>
<organism evidence="2 3">
    <name type="scientific">Morus notabilis</name>
    <dbReference type="NCBI Taxonomy" id="981085"/>
    <lineage>
        <taxon>Eukaryota</taxon>
        <taxon>Viridiplantae</taxon>
        <taxon>Streptophyta</taxon>
        <taxon>Embryophyta</taxon>
        <taxon>Tracheophyta</taxon>
        <taxon>Spermatophyta</taxon>
        <taxon>Magnoliopsida</taxon>
        <taxon>eudicotyledons</taxon>
        <taxon>Gunneridae</taxon>
        <taxon>Pentapetalae</taxon>
        <taxon>rosids</taxon>
        <taxon>fabids</taxon>
        <taxon>Rosales</taxon>
        <taxon>Moraceae</taxon>
        <taxon>Moreae</taxon>
        <taxon>Morus</taxon>
    </lineage>
</organism>
<proteinExistence type="predicted"/>
<dbReference type="Proteomes" id="UP000030645">
    <property type="component" value="Unassembled WGS sequence"/>
</dbReference>
<evidence type="ECO:0000313" key="3">
    <source>
        <dbReference type="Proteomes" id="UP000030645"/>
    </source>
</evidence>
<dbReference type="InterPro" id="IPR029058">
    <property type="entry name" value="AB_hydrolase_fold"/>
</dbReference>
<dbReference type="STRING" id="981085.W9S4G7"/>